<organism evidence="3 4">
    <name type="scientific">Paenibacillus oryzae</name>
    <dbReference type="NCBI Taxonomy" id="1844972"/>
    <lineage>
        <taxon>Bacteria</taxon>
        <taxon>Bacillati</taxon>
        <taxon>Bacillota</taxon>
        <taxon>Bacilli</taxon>
        <taxon>Bacillales</taxon>
        <taxon>Paenibacillaceae</taxon>
        <taxon>Paenibacillus</taxon>
    </lineage>
</organism>
<accession>A0A1A5YLA4</accession>
<feature type="chain" id="PRO_5038421307" description="DUF2268 domain-containing protein" evidence="1">
    <location>
        <begin position="20"/>
        <end position="317"/>
    </location>
</feature>
<feature type="domain" description="DUF2268" evidence="2">
    <location>
        <begin position="119"/>
        <end position="307"/>
    </location>
</feature>
<keyword evidence="1" id="KW-0732">Signal</keyword>
<evidence type="ECO:0000313" key="4">
    <source>
        <dbReference type="Proteomes" id="UP000092024"/>
    </source>
</evidence>
<dbReference type="InterPro" id="IPR018728">
    <property type="entry name" value="DUF2268"/>
</dbReference>
<dbReference type="Pfam" id="PF10026">
    <property type="entry name" value="DUF2268"/>
    <property type="match status" value="1"/>
</dbReference>
<name>A0A1A5YLA4_9BACL</name>
<reference evidence="3 4" key="1">
    <citation type="submission" date="2016-05" db="EMBL/GenBank/DDBJ databases">
        <title>Paenibacillus oryzae. sp. nov., isolated from the rice root.</title>
        <authorList>
            <person name="Zhang J."/>
            <person name="Zhang X."/>
        </authorList>
    </citation>
    <scope>NUCLEOTIDE SEQUENCE [LARGE SCALE GENOMIC DNA]</scope>
    <source>
        <strain evidence="3 4">1DrF-4</strain>
    </source>
</reference>
<gene>
    <name evidence="3" type="ORF">A7K91_20650</name>
</gene>
<dbReference type="EMBL" id="LYPA01000050">
    <property type="protein sequence ID" value="OBR66155.1"/>
    <property type="molecule type" value="Genomic_DNA"/>
</dbReference>
<evidence type="ECO:0000256" key="1">
    <source>
        <dbReference type="SAM" id="SignalP"/>
    </source>
</evidence>
<comment type="caution">
    <text evidence="3">The sequence shown here is derived from an EMBL/GenBank/DDBJ whole genome shotgun (WGS) entry which is preliminary data.</text>
</comment>
<dbReference type="STRING" id="1844972.A7K91_20650"/>
<dbReference type="OrthoDB" id="1437293at2"/>
<feature type="signal peptide" evidence="1">
    <location>
        <begin position="1"/>
        <end position="19"/>
    </location>
</feature>
<dbReference type="AlphaFoldDB" id="A0A1A5YLA4"/>
<dbReference type="Proteomes" id="UP000092024">
    <property type="component" value="Unassembled WGS sequence"/>
</dbReference>
<protein>
    <recommendedName>
        <fullName evidence="2">DUF2268 domain-containing protein</fullName>
    </recommendedName>
</protein>
<sequence length="317" mass="35956">MKRILIVLFSCLILTFVLASCANRSEDQSSIFEFSHNNQKFEIISLYEEVLQYTAQIKSDSSLDNKVVYNEKVIMPFYNLAKGKKLEVDGYHPFFAPTLLEQRLEDNTNELLRNQKQINELIQKAIVTSAEWISGGDKTIFVLPFNPDQPSIINDMEGVSGGTLNENVILLLLDPSFSEEALKYTVAHEYNHAIAMESGGRDYSILSFVIMEGKADSFAGILYPEKKVAWLEPMSAEAEQIVLDEIKGHRGSPTAVLFGDLFDGNYNNGIPRWANYKIGYTIMQSFLTNNPDMTIDEWTRLHYTEIVQGSQYGDFLQ</sequence>
<evidence type="ECO:0000259" key="2">
    <source>
        <dbReference type="Pfam" id="PF10026"/>
    </source>
</evidence>
<proteinExistence type="predicted"/>
<keyword evidence="4" id="KW-1185">Reference proteome</keyword>
<evidence type="ECO:0000313" key="3">
    <source>
        <dbReference type="EMBL" id="OBR66155.1"/>
    </source>
</evidence>
<dbReference type="PROSITE" id="PS51257">
    <property type="entry name" value="PROKAR_LIPOPROTEIN"/>
    <property type="match status" value="1"/>
</dbReference>